<protein>
    <recommendedName>
        <fullName evidence="5">FRIGIDA-like protein</fullName>
    </recommendedName>
</protein>
<dbReference type="InterPro" id="IPR012474">
    <property type="entry name" value="Frigida"/>
</dbReference>
<dbReference type="Proteomes" id="UP001153076">
    <property type="component" value="Unassembled WGS sequence"/>
</dbReference>
<keyword evidence="3 5" id="KW-0221">Differentiation</keyword>
<accession>A0A9Q1QFY8</accession>
<dbReference type="OrthoDB" id="1166041at2759"/>
<sequence>MSTSPTLIMADSNVESSMATHLMVGNAKRQNLRQTLESVHSQWEVLAKYFDSISDAIAKQVEETELKSQQVEWRRKYLDKKSREIELNEKRLEERLKMADDRCKEIDATYELVGRCFGVVKQRQMSCDDECERIRCKKERLREYKNNLTRKFEREKLKLEAKELRVDNLEHELKVRKEKLGLIERTLLVRLEEVELKEKRVDERVRDLQRREKMFEVKLKQRDLQVGNDVKVKIEPLGECDDGDEMLVDPSYADIKINVTMDGSALQTFLNGRVNDHEILRDEIIAGLRLSSDPAKLVLDAILGFYPDELENGDVGFDLVVVRKSCILLLEQLIKMKPHIKPRVRDRALRVAIQWKGKMKIGDIDHYLEVVGFLQLVATYGLTHRFDKDELLLLFEGCTCHDQAPELCRSLGLTDDIHGVIQNLVSKDLPFDAIRLIYASELVDTFPPAPILKAHLASMIAHAEQMYNSGDPFVAAQIKCIKTKLAALVSVVKCIKGYTLDCDYPVQPLVQLILELKMLKRKYKASSPTSMAQEETDMEGHCMISTDLSSSVKETTSLPLMERAASPVTNHICSESTGLELPPDSAIHAEPLMPSIFNDSCSTNSHGNSVSPVVAATMITPNSVVNPGHKSDVGSPSSMKARPKSTTQKNKRRRLASACDSGRTLEPIRVHAVNDELQTQWLLSDELKKAYYCTMLTIGVEE</sequence>
<dbReference type="PANTHER" id="PTHR31791">
    <property type="entry name" value="FRIGIDA-LIKE PROTEIN 3-RELATED"/>
    <property type="match status" value="1"/>
</dbReference>
<dbReference type="GO" id="GO:0030154">
    <property type="term" value="P:cell differentiation"/>
    <property type="evidence" value="ECO:0007669"/>
    <property type="project" value="UniProtKB-KW"/>
</dbReference>
<gene>
    <name evidence="8" type="ORF">Cgig2_003471</name>
</gene>
<evidence type="ECO:0000256" key="3">
    <source>
        <dbReference type="ARBA" id="ARBA00022782"/>
    </source>
</evidence>
<evidence type="ECO:0000256" key="2">
    <source>
        <dbReference type="ARBA" id="ARBA00022473"/>
    </source>
</evidence>
<evidence type="ECO:0000256" key="5">
    <source>
        <dbReference type="RuleBase" id="RU364012"/>
    </source>
</evidence>
<dbReference type="AlphaFoldDB" id="A0A9Q1QFY8"/>
<feature type="compositionally biased region" description="Polar residues" evidence="7">
    <location>
        <begin position="634"/>
        <end position="648"/>
    </location>
</feature>
<keyword evidence="6" id="KW-0175">Coiled coil</keyword>
<evidence type="ECO:0000256" key="1">
    <source>
        <dbReference type="ARBA" id="ARBA00008956"/>
    </source>
</evidence>
<name>A0A9Q1QFY8_9CARY</name>
<dbReference type="GO" id="GO:0009908">
    <property type="term" value="P:flower development"/>
    <property type="evidence" value="ECO:0007669"/>
    <property type="project" value="UniProtKB-KW"/>
</dbReference>
<organism evidence="8 9">
    <name type="scientific">Carnegiea gigantea</name>
    <dbReference type="NCBI Taxonomy" id="171969"/>
    <lineage>
        <taxon>Eukaryota</taxon>
        <taxon>Viridiplantae</taxon>
        <taxon>Streptophyta</taxon>
        <taxon>Embryophyta</taxon>
        <taxon>Tracheophyta</taxon>
        <taxon>Spermatophyta</taxon>
        <taxon>Magnoliopsida</taxon>
        <taxon>eudicotyledons</taxon>
        <taxon>Gunneridae</taxon>
        <taxon>Pentapetalae</taxon>
        <taxon>Caryophyllales</taxon>
        <taxon>Cactineae</taxon>
        <taxon>Cactaceae</taxon>
        <taxon>Cactoideae</taxon>
        <taxon>Echinocereeae</taxon>
        <taxon>Carnegiea</taxon>
    </lineage>
</organism>
<evidence type="ECO:0000256" key="7">
    <source>
        <dbReference type="SAM" id="MobiDB-lite"/>
    </source>
</evidence>
<keyword evidence="9" id="KW-1185">Reference proteome</keyword>
<dbReference type="EMBL" id="JAKOGI010000197">
    <property type="protein sequence ID" value="KAJ8440146.1"/>
    <property type="molecule type" value="Genomic_DNA"/>
</dbReference>
<evidence type="ECO:0000313" key="8">
    <source>
        <dbReference type="EMBL" id="KAJ8440146.1"/>
    </source>
</evidence>
<evidence type="ECO:0000313" key="9">
    <source>
        <dbReference type="Proteomes" id="UP001153076"/>
    </source>
</evidence>
<dbReference type="PANTHER" id="PTHR31791:SF47">
    <property type="entry name" value="INACTIVE FRIGIDA-LIKE PROTEIN 2"/>
    <property type="match status" value="1"/>
</dbReference>
<reference evidence="8" key="1">
    <citation type="submission" date="2022-04" db="EMBL/GenBank/DDBJ databases">
        <title>Carnegiea gigantea Genome sequencing and assembly v2.</title>
        <authorList>
            <person name="Copetti D."/>
            <person name="Sanderson M.J."/>
            <person name="Burquez A."/>
            <person name="Wojciechowski M.F."/>
        </authorList>
    </citation>
    <scope>NUCLEOTIDE SEQUENCE</scope>
    <source>
        <strain evidence="8">SGP5-SGP5p</strain>
        <tissue evidence="8">Aerial part</tissue>
    </source>
</reference>
<evidence type="ECO:0000256" key="6">
    <source>
        <dbReference type="SAM" id="Coils"/>
    </source>
</evidence>
<proteinExistence type="inferred from homology"/>
<feature type="region of interest" description="Disordered" evidence="7">
    <location>
        <begin position="622"/>
        <end position="659"/>
    </location>
</feature>
<feature type="coiled-coil region" evidence="6">
    <location>
        <begin position="82"/>
        <end position="211"/>
    </location>
</feature>
<evidence type="ECO:0000256" key="4">
    <source>
        <dbReference type="ARBA" id="ARBA00023089"/>
    </source>
</evidence>
<dbReference type="Pfam" id="PF07899">
    <property type="entry name" value="Frigida"/>
    <property type="match status" value="1"/>
</dbReference>
<keyword evidence="2 5" id="KW-0217">Developmental protein</keyword>
<comment type="similarity">
    <text evidence="1 5">Belongs to the Frigida family.</text>
</comment>
<keyword evidence="4 5" id="KW-0287">Flowering</keyword>
<comment type="caution">
    <text evidence="8">The sequence shown here is derived from an EMBL/GenBank/DDBJ whole genome shotgun (WGS) entry which is preliminary data.</text>
</comment>